<organism evidence="1 2">
    <name type="scientific">Staphylothermus hellenicus (strain DSM 12710 / JCM 10830 / BK20S6-10-b1 / P8)</name>
    <dbReference type="NCBI Taxonomy" id="591019"/>
    <lineage>
        <taxon>Archaea</taxon>
        <taxon>Thermoproteota</taxon>
        <taxon>Thermoprotei</taxon>
        <taxon>Desulfurococcales</taxon>
        <taxon>Desulfurococcaceae</taxon>
        <taxon>Staphylothermus</taxon>
    </lineage>
</organism>
<gene>
    <name evidence="1" type="ordered locus">Shell_1117</name>
</gene>
<proteinExistence type="predicted"/>
<dbReference type="EMBL" id="CP002051">
    <property type="protein sequence ID" value="ADI32219.1"/>
    <property type="molecule type" value="Genomic_DNA"/>
</dbReference>
<dbReference type="HOGENOM" id="CLU_3353959_0_0_2"/>
<protein>
    <submittedName>
        <fullName evidence="1">Uncharacterized protein</fullName>
    </submittedName>
</protein>
<keyword evidence="2" id="KW-1185">Reference proteome</keyword>
<evidence type="ECO:0000313" key="1">
    <source>
        <dbReference type="EMBL" id="ADI32219.1"/>
    </source>
</evidence>
<name>D7D8X3_STAHD</name>
<sequence>MKYKEDYEEDCRRGQKNIIKYEIANIIVKDNYQKHI</sequence>
<dbReference type="KEGG" id="shc:Shell_1117"/>
<accession>D7D8X3</accession>
<reference evidence="2" key="1">
    <citation type="submission" date="2010-05" db="EMBL/GenBank/DDBJ databases">
        <title>Complete sequence of Staphylothermus hellenicus DSM 12710.</title>
        <authorList>
            <consortium name="US DOE Joint Genome Institute"/>
            <person name="Lucas S."/>
            <person name="Copeland A."/>
            <person name="Lapidus A."/>
            <person name="Cheng J.-F."/>
            <person name="Bruce D."/>
            <person name="Goodwin L."/>
            <person name="Pitluck S."/>
            <person name="Davenport K."/>
            <person name="Detter J.C."/>
            <person name="Han C."/>
            <person name="Tapia R."/>
            <person name="Larimer F."/>
            <person name="Land M."/>
            <person name="Hauser L."/>
            <person name="Kyrpides N."/>
            <person name="Mikhailova N."/>
            <person name="Anderson I.J."/>
            <person name="Woyke T."/>
        </authorList>
    </citation>
    <scope>NUCLEOTIDE SEQUENCE [LARGE SCALE GENOMIC DNA]</scope>
    <source>
        <strain evidence="2">DSM 12710 / JCM 10830 / BK20S6-10-b1 / P8</strain>
    </source>
</reference>
<evidence type="ECO:0000313" key="2">
    <source>
        <dbReference type="Proteomes" id="UP000002573"/>
    </source>
</evidence>
<dbReference type="Proteomes" id="UP000002573">
    <property type="component" value="Chromosome"/>
</dbReference>
<dbReference type="STRING" id="591019.Shell_1117"/>
<dbReference type="AlphaFoldDB" id="D7D8X3"/>
<reference evidence="1 2" key="2">
    <citation type="journal article" date="2011" name="Stand. Genomic Sci.">
        <title>Complete genome sequence of Staphylothermus hellenicus P8.</title>
        <authorList>
            <person name="Anderson I."/>
            <person name="Wirth R."/>
            <person name="Lucas S."/>
            <person name="Copeland A."/>
            <person name="Lapidus A."/>
            <person name="Cheng J.F."/>
            <person name="Goodwin L."/>
            <person name="Pitluck S."/>
            <person name="Davenport K."/>
            <person name="Detter J.C."/>
            <person name="Han C."/>
            <person name="Tapia R."/>
            <person name="Land M."/>
            <person name="Hauser L."/>
            <person name="Pati A."/>
            <person name="Mikhailova N."/>
            <person name="Woyke T."/>
            <person name="Klenk H.P."/>
            <person name="Kyrpides N."/>
            <person name="Ivanova N."/>
        </authorList>
    </citation>
    <scope>NUCLEOTIDE SEQUENCE [LARGE SCALE GENOMIC DNA]</scope>
    <source>
        <strain evidence="2">DSM 12710 / JCM 10830 / BK20S6-10-b1 / P8</strain>
    </source>
</reference>